<evidence type="ECO:0000313" key="2">
    <source>
        <dbReference type="Proteomes" id="UP000244336"/>
    </source>
</evidence>
<keyword evidence="2" id="KW-1185">Reference proteome</keyword>
<gene>
    <name evidence="1" type="ORF">GQ55_9G129700</name>
</gene>
<dbReference type="Proteomes" id="UP000244336">
    <property type="component" value="Chromosome 9"/>
</dbReference>
<evidence type="ECO:0000313" key="1">
    <source>
        <dbReference type="EMBL" id="PUZ37564.1"/>
    </source>
</evidence>
<name>A0A2T7C2J1_9POAL</name>
<organism evidence="1 2">
    <name type="scientific">Panicum hallii var. hallii</name>
    <dbReference type="NCBI Taxonomy" id="1504633"/>
    <lineage>
        <taxon>Eukaryota</taxon>
        <taxon>Viridiplantae</taxon>
        <taxon>Streptophyta</taxon>
        <taxon>Embryophyta</taxon>
        <taxon>Tracheophyta</taxon>
        <taxon>Spermatophyta</taxon>
        <taxon>Magnoliopsida</taxon>
        <taxon>Liliopsida</taxon>
        <taxon>Poales</taxon>
        <taxon>Poaceae</taxon>
        <taxon>PACMAD clade</taxon>
        <taxon>Panicoideae</taxon>
        <taxon>Panicodae</taxon>
        <taxon>Paniceae</taxon>
        <taxon>Panicinae</taxon>
        <taxon>Panicum</taxon>
        <taxon>Panicum sect. Panicum</taxon>
    </lineage>
</organism>
<dbReference type="AlphaFoldDB" id="A0A2T7C2J1"/>
<reference evidence="1 2" key="1">
    <citation type="submission" date="2018-04" db="EMBL/GenBank/DDBJ databases">
        <title>WGS assembly of Panicum hallii var. hallii HAL2.</title>
        <authorList>
            <person name="Lovell J."/>
            <person name="Jenkins J."/>
            <person name="Lowry D."/>
            <person name="Mamidi S."/>
            <person name="Sreedasyam A."/>
            <person name="Weng X."/>
            <person name="Barry K."/>
            <person name="Bonette J."/>
            <person name="Campitelli B."/>
            <person name="Daum C."/>
            <person name="Gordon S."/>
            <person name="Gould B."/>
            <person name="Lipzen A."/>
            <person name="MacQueen A."/>
            <person name="Palacio-Mejia J."/>
            <person name="Plott C."/>
            <person name="Shakirov E."/>
            <person name="Shu S."/>
            <person name="Yoshinaga Y."/>
            <person name="Zane M."/>
            <person name="Rokhsar D."/>
            <person name="Grimwood J."/>
            <person name="Schmutz J."/>
            <person name="Juenger T."/>
        </authorList>
    </citation>
    <scope>NUCLEOTIDE SEQUENCE [LARGE SCALE GENOMIC DNA]</scope>
    <source>
        <strain evidence="2">cv. HAL2</strain>
    </source>
</reference>
<accession>A0A2T7C2J1</accession>
<dbReference type="Gramene" id="PUZ37564">
    <property type="protein sequence ID" value="PUZ37564"/>
    <property type="gene ID" value="GQ55_9G129700"/>
</dbReference>
<sequence length="116" mass="12847">MLPIVLLHHPCLYSLSRTKFSQVIESTLSLCLCQHRQVCLLPPVTSVSQCYASLWNCGMFSLSIDNALMPMDSHDCLSDSESCRVGVPAAHAIWHLCLVDPFGVWKGARLGLVWSC</sequence>
<dbReference type="EMBL" id="CM009757">
    <property type="protein sequence ID" value="PUZ37564.1"/>
    <property type="molecule type" value="Genomic_DNA"/>
</dbReference>
<protein>
    <submittedName>
        <fullName evidence="1">Uncharacterized protein</fullName>
    </submittedName>
</protein>
<proteinExistence type="predicted"/>